<dbReference type="InterPro" id="IPR050481">
    <property type="entry name" value="UDP-glycosyltransf_plant"/>
</dbReference>
<comment type="catalytic activity">
    <reaction evidence="5">
        <text>an anthocyanidin + UDP-alpha-D-glucose + H(+) = an anthocyanidin 3-O-beta-D-glucoside + UDP</text>
        <dbReference type="Rhea" id="RHEA:20093"/>
        <dbReference type="ChEBI" id="CHEBI:15378"/>
        <dbReference type="ChEBI" id="CHEBI:16307"/>
        <dbReference type="ChEBI" id="CHEBI:58223"/>
        <dbReference type="ChEBI" id="CHEBI:58885"/>
        <dbReference type="ChEBI" id="CHEBI:143576"/>
        <dbReference type="EC" id="2.4.1.115"/>
    </reaction>
</comment>
<organism evidence="8">
    <name type="scientific">Linum usitatissimum</name>
    <name type="common">Flax</name>
    <name type="synonym">Linum humile</name>
    <dbReference type="NCBI Taxonomy" id="4006"/>
    <lineage>
        <taxon>Eukaryota</taxon>
        <taxon>Viridiplantae</taxon>
        <taxon>Streptophyta</taxon>
        <taxon>Embryophyta</taxon>
        <taxon>Tracheophyta</taxon>
        <taxon>Spermatophyta</taxon>
        <taxon>Magnoliopsida</taxon>
        <taxon>eudicotyledons</taxon>
        <taxon>Gunneridae</taxon>
        <taxon>Pentapetalae</taxon>
        <taxon>rosids</taxon>
        <taxon>fabids</taxon>
        <taxon>Malpighiales</taxon>
        <taxon>Linaceae</taxon>
        <taxon>Linum</taxon>
    </lineage>
</organism>
<dbReference type="PANTHER" id="PTHR48048">
    <property type="entry name" value="GLYCOSYLTRANSFERASE"/>
    <property type="match status" value="1"/>
</dbReference>
<dbReference type="GO" id="GO:0009718">
    <property type="term" value="P:anthocyanin-containing compound biosynthetic process"/>
    <property type="evidence" value="ECO:0007669"/>
    <property type="project" value="UniProtKB-UniPathway"/>
</dbReference>
<dbReference type="PROSITE" id="PS00375">
    <property type="entry name" value="UDPGT"/>
    <property type="match status" value="1"/>
</dbReference>
<dbReference type="SUPFAM" id="SSF53756">
    <property type="entry name" value="UDP-Glycosyltransferase/glycogen phosphorylase"/>
    <property type="match status" value="1"/>
</dbReference>
<comment type="pathway">
    <text evidence="1">Pigment biosynthesis; anthocyanin biosynthesis.</text>
</comment>
<dbReference type="GO" id="GO:0047213">
    <property type="term" value="F:anthocyanidin 3-O-glucosyltransferase activity"/>
    <property type="evidence" value="ECO:0007669"/>
    <property type="project" value="UniProtKB-EC"/>
</dbReference>
<evidence type="ECO:0000313" key="8">
    <source>
        <dbReference type="EMBL" id="AFJ53021.1"/>
    </source>
</evidence>
<proteinExistence type="inferred from homology"/>
<keyword evidence="4 6" id="KW-0808">Transferase</keyword>
<evidence type="ECO:0000256" key="1">
    <source>
        <dbReference type="ARBA" id="ARBA00004935"/>
    </source>
</evidence>
<dbReference type="UniPathway" id="UPA00009"/>
<dbReference type="InterPro" id="IPR035595">
    <property type="entry name" value="UDP_glycos_trans_CS"/>
</dbReference>
<gene>
    <name evidence="8" type="primary">UGT88G1</name>
</gene>
<evidence type="ECO:0000256" key="7">
    <source>
        <dbReference type="RuleBase" id="RU362057"/>
    </source>
</evidence>
<sequence>MAVDTIVLYPSPGRGHIVSTVEFGKLLLRHYPAVTITVFVIPLPFESSSTDSYLHEVSTSVPSITFLTLPLLSPPAAPGGGGNSTTAIPTLLYQLPLLQNSNFRHLITDLSKSMKIKALVIDFFCNAAVSVADDIKIPCYFYFTSCLYGLAIFLYFPVIHESSEVSLKDVPDSLVPIPGLQSIPSEDIPPAMADRGGRAYSGFISTAYNMVKSAGIIVNTFELLEGNAFRAISEGRCTPGKSPPPIYCIGPIVEEKDKNGKDACLTWLDSQPKGSVVFLCFGSMGVFSRGQITEIAIGLERSGARFLWVVKNPAPGDETGGTMSSMEEPDLDSILPDGYMVRTKERGLVVKSWAPQVQVLNHESVGGFVTHCGWNSVLESLCAGVPMLGWPIYAEQKLNRHFLVQEMGVLLKLTETEDGRGMVSAGELEKGVVELMSPESEKGKAVRERVAAMQEGAAAAMSDGGSSRVAISKLVDAFKRE</sequence>
<dbReference type="Gene3D" id="3.40.50.2000">
    <property type="entry name" value="Glycogen Phosphorylase B"/>
    <property type="match status" value="2"/>
</dbReference>
<dbReference type="FunFam" id="3.40.50.2000:FF:000020">
    <property type="entry name" value="Glycosyltransferase"/>
    <property type="match status" value="1"/>
</dbReference>
<evidence type="ECO:0000256" key="2">
    <source>
        <dbReference type="ARBA" id="ARBA00009995"/>
    </source>
</evidence>
<accession>I2BHC5</accession>
<name>I2BHC5_LINUS</name>
<dbReference type="PANTHER" id="PTHR48048:SF41">
    <property type="entry name" value="GLYCOSYLTRANSFERASE"/>
    <property type="match status" value="1"/>
</dbReference>
<evidence type="ECO:0000256" key="4">
    <source>
        <dbReference type="ARBA" id="ARBA00022679"/>
    </source>
</evidence>
<dbReference type="AlphaFoldDB" id="I2BHC5"/>
<evidence type="ECO:0000256" key="5">
    <source>
        <dbReference type="ARBA" id="ARBA00047606"/>
    </source>
</evidence>
<evidence type="ECO:0000256" key="3">
    <source>
        <dbReference type="ARBA" id="ARBA00022676"/>
    </source>
</evidence>
<dbReference type="CDD" id="cd03784">
    <property type="entry name" value="GT1_Gtf-like"/>
    <property type="match status" value="1"/>
</dbReference>
<keyword evidence="3 6" id="KW-0328">Glycosyltransferase</keyword>
<dbReference type="InterPro" id="IPR002213">
    <property type="entry name" value="UDP_glucos_trans"/>
</dbReference>
<dbReference type="EMBL" id="JN088394">
    <property type="protein sequence ID" value="AFJ53021.1"/>
    <property type="molecule type" value="Genomic_DNA"/>
</dbReference>
<evidence type="ECO:0000256" key="6">
    <source>
        <dbReference type="RuleBase" id="RU003718"/>
    </source>
</evidence>
<dbReference type="EC" id="2.4.1.-" evidence="7"/>
<reference evidence="8" key="1">
    <citation type="journal article" date="2012" name="BMC Genomics">
        <title>Phylogenomic analysis of UDP glycosyltransferase 1 multigene family in Linum usitatissimum identified genes with varied expression patterns.</title>
        <authorList>
            <person name="Barvkar V.T."/>
            <person name="Pardeshi V.C."/>
            <person name="Kale S.M."/>
            <person name="Kadoo N.Y."/>
            <person name="Gupta V.S."/>
        </authorList>
    </citation>
    <scope>NUCLEOTIDE SEQUENCE</scope>
</reference>
<dbReference type="Pfam" id="PF00201">
    <property type="entry name" value="UDPGT"/>
    <property type="match status" value="1"/>
</dbReference>
<comment type="similarity">
    <text evidence="2 6">Belongs to the UDP-glycosyltransferase family.</text>
</comment>
<protein>
    <recommendedName>
        <fullName evidence="7">Glycosyltransferase</fullName>
        <ecNumber evidence="7">2.4.1.-</ecNumber>
    </recommendedName>
</protein>